<dbReference type="Proteomes" id="UP000198282">
    <property type="component" value="Unassembled WGS sequence"/>
</dbReference>
<dbReference type="InterPro" id="IPR008254">
    <property type="entry name" value="Flavodoxin/NO_synth"/>
</dbReference>
<evidence type="ECO:0000256" key="1">
    <source>
        <dbReference type="ARBA" id="ARBA00006961"/>
    </source>
</evidence>
<dbReference type="FunFam" id="3.40.50.360:FF:000001">
    <property type="entry name" value="NAD(P)H dehydrogenase (Quinone) FQR1-like"/>
    <property type="match status" value="1"/>
</dbReference>
<proteinExistence type="inferred from homology"/>
<dbReference type="PANTHER" id="PTHR30546:SF23">
    <property type="entry name" value="FLAVOPROTEIN-LIKE PROTEIN YCP4-RELATED"/>
    <property type="match status" value="1"/>
</dbReference>
<dbReference type="PANTHER" id="PTHR30546">
    <property type="entry name" value="FLAVODOXIN-RELATED PROTEIN WRBA-RELATED"/>
    <property type="match status" value="1"/>
</dbReference>
<accession>A0A239DW66</accession>
<dbReference type="NCBIfam" id="TIGR01755">
    <property type="entry name" value="flav_wrbA"/>
    <property type="match status" value="1"/>
</dbReference>
<sequence>MDEPVVNVAVIYYSATGTVFALAKAAASAAEKAGAQVRLRKVRELAPDEAIASNEGWAAHSAATQHIVEASKEDLTWADAFLFGTPTRYGTPTAQMKQFIDTTGPLWAQGLLINKIASSFTATSTPHGGQESTILAMNNIFYHWGSIIVPPGYADPVQFQAGNPYGTSHTSQNGTVPPGEVQLAAMEFQAKRVVEIAATFLRGRLP</sequence>
<dbReference type="RefSeq" id="WP_089207083.1">
    <property type="nucleotide sequence ID" value="NZ_FZOD01000008.1"/>
</dbReference>
<dbReference type="InterPro" id="IPR029039">
    <property type="entry name" value="Flavoprotein-like_sf"/>
</dbReference>
<reference evidence="3 4" key="1">
    <citation type="submission" date="2017-06" db="EMBL/GenBank/DDBJ databases">
        <authorList>
            <person name="Kim H.J."/>
            <person name="Triplett B.A."/>
        </authorList>
    </citation>
    <scope>NUCLEOTIDE SEQUENCE [LARGE SCALE GENOMIC DNA]</scope>
    <source>
        <strain evidence="3 4">CGMCC 4.2132</strain>
    </source>
</reference>
<dbReference type="Gene3D" id="3.40.50.360">
    <property type="match status" value="1"/>
</dbReference>
<dbReference type="EMBL" id="FZOD01000008">
    <property type="protein sequence ID" value="SNS36208.1"/>
    <property type="molecule type" value="Genomic_DNA"/>
</dbReference>
<dbReference type="OrthoDB" id="9801479at2"/>
<feature type="domain" description="Flavodoxin-like" evidence="2">
    <location>
        <begin position="8"/>
        <end position="193"/>
    </location>
</feature>
<gene>
    <name evidence="3" type="ORF">SAMN05216276_100877</name>
</gene>
<dbReference type="AlphaFoldDB" id="A0A239DW66"/>
<dbReference type="GO" id="GO:0003955">
    <property type="term" value="F:NAD(P)H dehydrogenase (quinone) activity"/>
    <property type="evidence" value="ECO:0007669"/>
    <property type="project" value="InterPro"/>
</dbReference>
<dbReference type="GO" id="GO:0010181">
    <property type="term" value="F:FMN binding"/>
    <property type="evidence" value="ECO:0007669"/>
    <property type="project" value="InterPro"/>
</dbReference>
<dbReference type="PROSITE" id="PS50902">
    <property type="entry name" value="FLAVODOXIN_LIKE"/>
    <property type="match status" value="1"/>
</dbReference>
<evidence type="ECO:0000313" key="4">
    <source>
        <dbReference type="Proteomes" id="UP000198282"/>
    </source>
</evidence>
<dbReference type="GO" id="GO:0016020">
    <property type="term" value="C:membrane"/>
    <property type="evidence" value="ECO:0007669"/>
    <property type="project" value="TreeGrafter"/>
</dbReference>
<dbReference type="InterPro" id="IPR010089">
    <property type="entry name" value="Flavoprotein_WrbA-like"/>
</dbReference>
<comment type="similarity">
    <text evidence="1">Belongs to the WrbA family.</text>
</comment>
<organism evidence="3 4">
    <name type="scientific">Streptosporangium subroseum</name>
    <dbReference type="NCBI Taxonomy" id="106412"/>
    <lineage>
        <taxon>Bacteria</taxon>
        <taxon>Bacillati</taxon>
        <taxon>Actinomycetota</taxon>
        <taxon>Actinomycetes</taxon>
        <taxon>Streptosporangiales</taxon>
        <taxon>Streptosporangiaceae</taxon>
        <taxon>Streptosporangium</taxon>
    </lineage>
</organism>
<name>A0A239DW66_9ACTN</name>
<keyword evidence="4" id="KW-1185">Reference proteome</keyword>
<dbReference type="NCBIfam" id="NF002999">
    <property type="entry name" value="PRK03767.1"/>
    <property type="match status" value="1"/>
</dbReference>
<protein>
    <submittedName>
        <fullName evidence="3">NAD(P)H dehydrogenase (Quinone)</fullName>
    </submittedName>
</protein>
<evidence type="ECO:0000259" key="2">
    <source>
        <dbReference type="PROSITE" id="PS50902"/>
    </source>
</evidence>
<evidence type="ECO:0000313" key="3">
    <source>
        <dbReference type="EMBL" id="SNS36208.1"/>
    </source>
</evidence>
<dbReference type="SUPFAM" id="SSF52218">
    <property type="entry name" value="Flavoproteins"/>
    <property type="match status" value="1"/>
</dbReference>
<dbReference type="Pfam" id="PF03358">
    <property type="entry name" value="FMN_red"/>
    <property type="match status" value="1"/>
</dbReference>
<dbReference type="InterPro" id="IPR005025">
    <property type="entry name" value="FMN_Rdtase-like_dom"/>
</dbReference>